<dbReference type="InterPro" id="IPR011330">
    <property type="entry name" value="Glyco_hydro/deAcase_b/a-brl"/>
</dbReference>
<gene>
    <name evidence="1" type="ORF">HZU40_05980</name>
</gene>
<dbReference type="Gene3D" id="3.20.20.370">
    <property type="entry name" value="Glycoside hydrolase/deacetylase"/>
    <property type="match status" value="1"/>
</dbReference>
<dbReference type="PANTHER" id="PTHR30292:SF0">
    <property type="entry name" value="5-OXOPROLINASE SUBUNIT A"/>
    <property type="match status" value="1"/>
</dbReference>
<dbReference type="InterPro" id="IPR005501">
    <property type="entry name" value="LamB/YcsF/PxpA-like"/>
</dbReference>
<reference evidence="1 2" key="1">
    <citation type="submission" date="2020-07" db="EMBL/GenBank/DDBJ databases">
        <title>Draft genome sequence of four isobutane-metabolizing strains capable of cometabolically degrading diverse ether contaminants.</title>
        <authorList>
            <person name="Chen W."/>
            <person name="Faulkner N."/>
            <person name="Smith C."/>
            <person name="Hyman M."/>
        </authorList>
    </citation>
    <scope>NUCLEOTIDE SEQUENCE [LARGE SCALE GENOMIC DNA]</scope>
    <source>
        <strain evidence="1 2">2A</strain>
    </source>
</reference>
<accession>A0A7G8PHP2</accession>
<dbReference type="RefSeq" id="WP_187097860.1">
    <property type="nucleotide sequence ID" value="NZ_CP059894.1"/>
</dbReference>
<evidence type="ECO:0000313" key="1">
    <source>
        <dbReference type="EMBL" id="QNJ93858.1"/>
    </source>
</evidence>
<proteinExistence type="predicted"/>
<dbReference type="EMBL" id="CP059894">
    <property type="protein sequence ID" value="QNJ93858.1"/>
    <property type="molecule type" value="Genomic_DNA"/>
</dbReference>
<sequence length="245" mass="26214">MPDLASLDLNADLGESYGWYKFGVDTELMGLISSANIACGFHAGDSRTMRITVELAAAQGVRIGAHMGLPDRLGFGRRVMEISGEDAYDYTLHQMGALNAFAARSGVPLHHIKPHGALYMMAARDPEVADGIARAAHDHTPGVAVYAMPRTALAKAAERYRLPLVGEFFADRPYVHGQVMMFGWTLEQIGSPPQVAQRVLAMLNSDCTGDIGTVCIHTDTPGAVAMMTAVRDILTAAGVHVRPPG</sequence>
<organism evidence="1 2">
    <name type="scientific">Mycolicibacterium fluoranthenivorans</name>
    <dbReference type="NCBI Taxonomy" id="258505"/>
    <lineage>
        <taxon>Bacteria</taxon>
        <taxon>Bacillati</taxon>
        <taxon>Actinomycetota</taxon>
        <taxon>Actinomycetes</taxon>
        <taxon>Mycobacteriales</taxon>
        <taxon>Mycobacteriaceae</taxon>
        <taxon>Mycolicibacterium</taxon>
    </lineage>
</organism>
<dbReference type="KEGG" id="mflu:HZU40_05980"/>
<dbReference type="SUPFAM" id="SSF88713">
    <property type="entry name" value="Glycoside hydrolase/deacetylase"/>
    <property type="match status" value="1"/>
</dbReference>
<name>A0A7G8PHP2_9MYCO</name>
<dbReference type="Pfam" id="PF03746">
    <property type="entry name" value="LamB_YcsF"/>
    <property type="match status" value="1"/>
</dbReference>
<dbReference type="AlphaFoldDB" id="A0A7G8PHP2"/>
<dbReference type="NCBIfam" id="NF003814">
    <property type="entry name" value="PRK05406.1-3"/>
    <property type="match status" value="1"/>
</dbReference>
<evidence type="ECO:0000313" key="2">
    <source>
        <dbReference type="Proteomes" id="UP000515498"/>
    </source>
</evidence>
<dbReference type="CDD" id="cd10787">
    <property type="entry name" value="LamB_YcsF_like"/>
    <property type="match status" value="1"/>
</dbReference>
<dbReference type="GO" id="GO:0005975">
    <property type="term" value="P:carbohydrate metabolic process"/>
    <property type="evidence" value="ECO:0007669"/>
    <property type="project" value="InterPro"/>
</dbReference>
<dbReference type="Proteomes" id="UP000515498">
    <property type="component" value="Chromosome"/>
</dbReference>
<dbReference type="PANTHER" id="PTHR30292">
    <property type="entry name" value="UNCHARACTERIZED PROTEIN YBGL-RELATED"/>
    <property type="match status" value="1"/>
</dbReference>
<protein>
    <submittedName>
        <fullName evidence="1">LamB/YcsF family protein</fullName>
    </submittedName>
</protein>